<evidence type="ECO:0000313" key="6">
    <source>
        <dbReference type="EMBL" id="NYE72204.1"/>
    </source>
</evidence>
<dbReference type="PROSITE" id="PS50932">
    <property type="entry name" value="HTH_LACI_2"/>
    <property type="match status" value="1"/>
</dbReference>
<dbReference type="InterPro" id="IPR028082">
    <property type="entry name" value="Peripla_BP_I"/>
</dbReference>
<sequence>MPSKATAKDVARRAGVSRSAVSMVLNGHGAGNIAADKQEAIRRAAAELAYQPNRAAVNLRRQRTHTIGVVTDAIASHAFAGALLTGAAEAALARGYVPLVIDTGDDADRERQAVATLNERQVDGFLFAALSLRHWDLGDLTEAGTAVLADAIDPTDRVAAFAPDEVAGGRTACRELIDHGHTKITALVGAAGSLAAERRWQGHRDAMREAGLKPGRPVRTGWTIREGYEAAQRVLDRPDRPTAIACANDRVAVGVVLAALGLGLSVPGDLSVLGYDDDENVAPEMAPALTTVALPHHAMGWQAMTRLLDVLDGGPDEPGLTLLPGPLIRRDSVAPPR</sequence>
<proteinExistence type="predicted"/>
<dbReference type="SUPFAM" id="SSF53822">
    <property type="entry name" value="Periplasmic binding protein-like I"/>
    <property type="match status" value="1"/>
</dbReference>
<keyword evidence="1" id="KW-0678">Repressor</keyword>
<dbReference type="GO" id="GO:0003700">
    <property type="term" value="F:DNA-binding transcription factor activity"/>
    <property type="evidence" value="ECO:0007669"/>
    <property type="project" value="TreeGrafter"/>
</dbReference>
<dbReference type="CDD" id="cd01392">
    <property type="entry name" value="HTH_LacI"/>
    <property type="match status" value="1"/>
</dbReference>
<dbReference type="GO" id="GO:0000976">
    <property type="term" value="F:transcription cis-regulatory region binding"/>
    <property type="evidence" value="ECO:0007669"/>
    <property type="project" value="TreeGrafter"/>
</dbReference>
<dbReference type="EMBL" id="JACCBU010000001">
    <property type="protein sequence ID" value="NYE72204.1"/>
    <property type="molecule type" value="Genomic_DNA"/>
</dbReference>
<evidence type="ECO:0000313" key="7">
    <source>
        <dbReference type="Proteomes" id="UP000569914"/>
    </source>
</evidence>
<accession>A0A7Y9I8D3</accession>
<keyword evidence="3" id="KW-0238">DNA-binding</keyword>
<protein>
    <submittedName>
        <fullName evidence="6">LacI family transcriptional regulator</fullName>
    </submittedName>
</protein>
<keyword evidence="2" id="KW-0805">Transcription regulation</keyword>
<name>A0A7Y9I8D3_9ACTN</name>
<evidence type="ECO:0000256" key="2">
    <source>
        <dbReference type="ARBA" id="ARBA00023015"/>
    </source>
</evidence>
<keyword evidence="7" id="KW-1185">Reference proteome</keyword>
<dbReference type="PANTHER" id="PTHR30146:SF148">
    <property type="entry name" value="HTH-TYPE TRANSCRIPTIONAL REPRESSOR PURR-RELATED"/>
    <property type="match status" value="1"/>
</dbReference>
<dbReference type="Gene3D" id="1.10.260.40">
    <property type="entry name" value="lambda repressor-like DNA-binding domains"/>
    <property type="match status" value="1"/>
</dbReference>
<dbReference type="SUPFAM" id="SSF47413">
    <property type="entry name" value="lambda repressor-like DNA-binding domains"/>
    <property type="match status" value="1"/>
</dbReference>
<dbReference type="Pfam" id="PF13377">
    <property type="entry name" value="Peripla_BP_3"/>
    <property type="match status" value="1"/>
</dbReference>
<evidence type="ECO:0000259" key="5">
    <source>
        <dbReference type="PROSITE" id="PS50932"/>
    </source>
</evidence>
<evidence type="ECO:0000256" key="1">
    <source>
        <dbReference type="ARBA" id="ARBA00022491"/>
    </source>
</evidence>
<feature type="domain" description="HTH lacI-type" evidence="5">
    <location>
        <begin position="5"/>
        <end position="61"/>
    </location>
</feature>
<dbReference type="PANTHER" id="PTHR30146">
    <property type="entry name" value="LACI-RELATED TRANSCRIPTIONAL REPRESSOR"/>
    <property type="match status" value="1"/>
</dbReference>
<dbReference type="Pfam" id="PF00356">
    <property type="entry name" value="LacI"/>
    <property type="match status" value="1"/>
</dbReference>
<gene>
    <name evidence="6" type="ORF">BKA15_003533</name>
</gene>
<dbReference type="SMART" id="SM00354">
    <property type="entry name" value="HTH_LACI"/>
    <property type="match status" value="1"/>
</dbReference>
<dbReference type="Gene3D" id="3.40.50.2300">
    <property type="match status" value="2"/>
</dbReference>
<keyword evidence="4" id="KW-0804">Transcription</keyword>
<comment type="caution">
    <text evidence="6">The sequence shown here is derived from an EMBL/GenBank/DDBJ whole genome shotgun (WGS) entry which is preliminary data.</text>
</comment>
<organism evidence="6 7">
    <name type="scientific">Microlunatus parietis</name>
    <dbReference type="NCBI Taxonomy" id="682979"/>
    <lineage>
        <taxon>Bacteria</taxon>
        <taxon>Bacillati</taxon>
        <taxon>Actinomycetota</taxon>
        <taxon>Actinomycetes</taxon>
        <taxon>Propionibacteriales</taxon>
        <taxon>Propionibacteriaceae</taxon>
        <taxon>Microlunatus</taxon>
    </lineage>
</organism>
<dbReference type="InterPro" id="IPR010982">
    <property type="entry name" value="Lambda_DNA-bd_dom_sf"/>
</dbReference>
<dbReference type="InterPro" id="IPR000843">
    <property type="entry name" value="HTH_LacI"/>
</dbReference>
<dbReference type="RefSeq" id="WP_179752854.1">
    <property type="nucleotide sequence ID" value="NZ_JACCBU010000001.1"/>
</dbReference>
<dbReference type="Proteomes" id="UP000569914">
    <property type="component" value="Unassembled WGS sequence"/>
</dbReference>
<dbReference type="InterPro" id="IPR046335">
    <property type="entry name" value="LacI/GalR-like_sensor"/>
</dbReference>
<reference evidence="6 7" key="1">
    <citation type="submission" date="2020-07" db="EMBL/GenBank/DDBJ databases">
        <title>Sequencing the genomes of 1000 actinobacteria strains.</title>
        <authorList>
            <person name="Klenk H.-P."/>
        </authorList>
    </citation>
    <scope>NUCLEOTIDE SEQUENCE [LARGE SCALE GENOMIC DNA]</scope>
    <source>
        <strain evidence="6 7">DSM 22083</strain>
    </source>
</reference>
<evidence type="ECO:0000256" key="3">
    <source>
        <dbReference type="ARBA" id="ARBA00023125"/>
    </source>
</evidence>
<evidence type="ECO:0000256" key="4">
    <source>
        <dbReference type="ARBA" id="ARBA00023163"/>
    </source>
</evidence>
<dbReference type="CDD" id="cd06288">
    <property type="entry name" value="PBP1_sucrose_transcription_regulator"/>
    <property type="match status" value="1"/>
</dbReference>
<dbReference type="AlphaFoldDB" id="A0A7Y9I8D3"/>